<evidence type="ECO:0000256" key="1">
    <source>
        <dbReference type="ARBA" id="ARBA00001974"/>
    </source>
</evidence>
<dbReference type="PANTHER" id="PTHR42784:SF1">
    <property type="entry name" value="PYRANOSE 2-OXIDASE"/>
    <property type="match status" value="1"/>
</dbReference>
<evidence type="ECO:0000256" key="3">
    <source>
        <dbReference type="ARBA" id="ARBA00022630"/>
    </source>
</evidence>
<keyword evidence="3" id="KW-0285">Flavoprotein</keyword>
<dbReference type="InterPro" id="IPR051473">
    <property type="entry name" value="P2Ox-like"/>
</dbReference>
<dbReference type="HOGENOM" id="CLU_008878_4_1_5"/>
<evidence type="ECO:0000256" key="2">
    <source>
        <dbReference type="ARBA" id="ARBA00010790"/>
    </source>
</evidence>
<dbReference type="InterPro" id="IPR007867">
    <property type="entry name" value="GMC_OxRtase_C"/>
</dbReference>
<keyword evidence="5" id="KW-0560">Oxidoreductase</keyword>
<feature type="domain" description="FAD dependent oxidoreductase" evidence="7">
    <location>
        <begin position="10"/>
        <end position="43"/>
    </location>
</feature>
<dbReference type="OrthoDB" id="9798604at2"/>
<dbReference type="SUPFAM" id="SSF54373">
    <property type="entry name" value="FAD-linked reductases, C-terminal domain"/>
    <property type="match status" value="1"/>
</dbReference>
<accession>J0QST6</accession>
<evidence type="ECO:0000313" key="10">
    <source>
        <dbReference type="Proteomes" id="UP000008952"/>
    </source>
</evidence>
<evidence type="ECO:0000259" key="7">
    <source>
        <dbReference type="Pfam" id="PF01266"/>
    </source>
</evidence>
<name>J0QST6_9HYPH</name>
<dbReference type="PANTHER" id="PTHR42784">
    <property type="entry name" value="PYRANOSE 2-OXIDASE"/>
    <property type="match status" value="1"/>
</dbReference>
<dbReference type="SUPFAM" id="SSF51905">
    <property type="entry name" value="FAD/NAD(P)-binding domain"/>
    <property type="match status" value="1"/>
</dbReference>
<gene>
    <name evidence="9" type="ORF">ME5_01452</name>
</gene>
<keyword evidence="10" id="KW-1185">Reference proteome</keyword>
<dbReference type="InterPro" id="IPR000172">
    <property type="entry name" value="GMC_OxRdtase_N"/>
</dbReference>
<dbReference type="eggNOG" id="COG2303">
    <property type="taxonomic scope" value="Bacteria"/>
</dbReference>
<dbReference type="GO" id="GO:0050660">
    <property type="term" value="F:flavin adenine dinucleotide binding"/>
    <property type="evidence" value="ECO:0007669"/>
    <property type="project" value="InterPro"/>
</dbReference>
<dbReference type="Gene3D" id="3.50.50.60">
    <property type="entry name" value="FAD/NAD(P)-binding domain"/>
    <property type="match status" value="2"/>
</dbReference>
<dbReference type="Pfam" id="PF00732">
    <property type="entry name" value="GMC_oxred_N"/>
    <property type="match status" value="1"/>
</dbReference>
<sequence>MKMTQQFDADVVVIGSGALGANAAYELAKAGKSVIILEAGDRVPRWKIVQNFRNSSDQGNNNAPYPNEPWAHTSYEKDYIDNVGSFSFRPGMLKLAGGTTHHWAAATWRYIPNDMKLKSVYGVGRDWPIEYAELEPYYCRAEAAVGSAGCDEEDQSGQGGKKFPPRSKPYPLQAEAKTYAIQRLQARLAPMGYNFIHEPVAKATKPYDGRPVCAGNNSCMPVCPIGAMYSGDIHVAHAEKAGAKLITRATVYKLEKGKSNKITAVHYKTPEGDDKKISARYFIVAAHGLETPKLLLMSEIANSSDMVGRNLMDHTGAGYLALVDEPLWTGRGQAQQGGIFNWRDGHFRSEHSCFKHSLNNTVPNAFITSRLLQQGVLGSELDRQLKDQASRYISFSTFFEQLPFPENRVTPNPDKKDALGIPMLRVHYDVSDYIKNALPLAMNDYQNFTEGMNAEVINMNTGWQNRDHIMGTVIMGDDPKNSVVDGNCRTYDHDNLFLTTTGVIPAAGVINPTLTGIALALKAADTILREV</sequence>
<feature type="domain" description="Glucose-methanol-choline oxidoreductase N-terminal" evidence="6">
    <location>
        <begin position="219"/>
        <end position="315"/>
    </location>
</feature>
<evidence type="ECO:0000259" key="6">
    <source>
        <dbReference type="Pfam" id="PF00732"/>
    </source>
</evidence>
<protein>
    <submittedName>
        <fullName evidence="9">Uncharacterized protein</fullName>
    </submittedName>
</protein>
<reference evidence="9 10" key="1">
    <citation type="submission" date="2012-03" db="EMBL/GenBank/DDBJ databases">
        <title>The Genome Sequence of Bartonella tamiae Th239.</title>
        <authorList>
            <consortium name="The Broad Institute Genome Sequencing Platform"/>
            <consortium name="The Broad Institute Genome Sequencing Center for Infectious Disease"/>
            <person name="Feldgarden M."/>
            <person name="Kirby J."/>
            <person name="Kosoy M."/>
            <person name="Birtles R."/>
            <person name="Probert W.S."/>
            <person name="Chiaraviglio L."/>
            <person name="Young S.K."/>
            <person name="Zeng Q."/>
            <person name="Gargeya S."/>
            <person name="Fitzgerald M."/>
            <person name="Haas B."/>
            <person name="Abouelleil A."/>
            <person name="Alvarado L."/>
            <person name="Arachchi H.M."/>
            <person name="Berlin A."/>
            <person name="Chapman S.B."/>
            <person name="Gearin G."/>
            <person name="Goldberg J."/>
            <person name="Griggs A."/>
            <person name="Gujja S."/>
            <person name="Hansen M."/>
            <person name="Heiman D."/>
            <person name="Howarth C."/>
            <person name="Larimer J."/>
            <person name="Lui A."/>
            <person name="MacDonald P.J.P."/>
            <person name="McCowen C."/>
            <person name="Montmayeur A."/>
            <person name="Murphy C."/>
            <person name="Neiman D."/>
            <person name="Pearson M."/>
            <person name="Priest M."/>
            <person name="Roberts A."/>
            <person name="Saif S."/>
            <person name="Shea T."/>
            <person name="Sisk P."/>
            <person name="Stolte C."/>
            <person name="Sykes S."/>
            <person name="Wortman J."/>
            <person name="Nusbaum C."/>
            <person name="Birren B."/>
        </authorList>
    </citation>
    <scope>NUCLEOTIDE SEQUENCE [LARGE SCALE GENOMIC DNA]</scope>
    <source>
        <strain evidence="9 10">Th239</strain>
    </source>
</reference>
<proteinExistence type="inferred from homology"/>
<dbReference type="Proteomes" id="UP000008952">
    <property type="component" value="Unassembled WGS sequence"/>
</dbReference>
<keyword evidence="4" id="KW-0274">FAD</keyword>
<dbReference type="Pfam" id="PF01266">
    <property type="entry name" value="DAO"/>
    <property type="match status" value="1"/>
</dbReference>
<comment type="cofactor">
    <cofactor evidence="1">
        <name>FAD</name>
        <dbReference type="ChEBI" id="CHEBI:57692"/>
    </cofactor>
</comment>
<dbReference type="EMBL" id="AIMB01000008">
    <property type="protein sequence ID" value="EJF88901.1"/>
    <property type="molecule type" value="Genomic_DNA"/>
</dbReference>
<comment type="similarity">
    <text evidence="2">Belongs to the GMC oxidoreductase family.</text>
</comment>
<evidence type="ECO:0000313" key="9">
    <source>
        <dbReference type="EMBL" id="EJF88901.1"/>
    </source>
</evidence>
<evidence type="ECO:0000256" key="4">
    <source>
        <dbReference type="ARBA" id="ARBA00022827"/>
    </source>
</evidence>
<dbReference type="STRING" id="1094558.ME5_01452"/>
<dbReference type="PATRIC" id="fig|1094558.3.peg.1555"/>
<comment type="caution">
    <text evidence="9">The sequence shown here is derived from an EMBL/GenBank/DDBJ whole genome shotgun (WGS) entry which is preliminary data.</text>
</comment>
<dbReference type="InterPro" id="IPR036188">
    <property type="entry name" value="FAD/NAD-bd_sf"/>
</dbReference>
<dbReference type="AlphaFoldDB" id="J0QST6"/>
<organism evidence="9 10">
    <name type="scientific">Bartonella tamiae Th239</name>
    <dbReference type="NCBI Taxonomy" id="1094558"/>
    <lineage>
        <taxon>Bacteria</taxon>
        <taxon>Pseudomonadati</taxon>
        <taxon>Pseudomonadota</taxon>
        <taxon>Alphaproteobacteria</taxon>
        <taxon>Hyphomicrobiales</taxon>
        <taxon>Bartonellaceae</taxon>
        <taxon>Bartonella</taxon>
    </lineage>
</organism>
<feature type="domain" description="Glucose-methanol-choline oxidoreductase C-terminal" evidence="8">
    <location>
        <begin position="403"/>
        <end position="520"/>
    </location>
</feature>
<evidence type="ECO:0000256" key="5">
    <source>
        <dbReference type="ARBA" id="ARBA00023002"/>
    </source>
</evidence>
<dbReference type="InterPro" id="IPR006076">
    <property type="entry name" value="FAD-dep_OxRdtase"/>
</dbReference>
<dbReference type="Pfam" id="PF05199">
    <property type="entry name" value="GMC_oxred_C"/>
    <property type="match status" value="1"/>
</dbReference>
<evidence type="ECO:0000259" key="8">
    <source>
        <dbReference type="Pfam" id="PF05199"/>
    </source>
</evidence>
<dbReference type="GO" id="GO:0016614">
    <property type="term" value="F:oxidoreductase activity, acting on CH-OH group of donors"/>
    <property type="evidence" value="ECO:0007669"/>
    <property type="project" value="InterPro"/>
</dbReference>